<dbReference type="GeneID" id="75915886"/>
<keyword evidence="6" id="KW-1185">Reference proteome</keyword>
<dbReference type="RefSeq" id="XP_051442856.1">
    <property type="nucleotide sequence ID" value="XM_051590543.1"/>
</dbReference>
<reference evidence="5" key="1">
    <citation type="submission" date="2021-06" db="EMBL/GenBank/DDBJ databases">
        <authorList>
            <consortium name="DOE Joint Genome Institute"/>
            <person name="Mondo S.J."/>
            <person name="Amses K.R."/>
            <person name="Simmons D.R."/>
            <person name="Longcore J.E."/>
            <person name="Seto K."/>
            <person name="Alves G.H."/>
            <person name="Bonds A.E."/>
            <person name="Quandt C.A."/>
            <person name="Davis W.J."/>
            <person name="Chang Y."/>
            <person name="Letcher P.M."/>
            <person name="Powell M.J."/>
            <person name="Kuo A."/>
            <person name="Labutti K."/>
            <person name="Pangilinan J."/>
            <person name="Andreopoulos W."/>
            <person name="Tritt A."/>
            <person name="Riley R."/>
            <person name="Hundley H."/>
            <person name="Johnson J."/>
            <person name="Lipzen A."/>
            <person name="Barry K."/>
            <person name="Berbee M.L."/>
            <person name="Buchler N.E."/>
            <person name="Grigoriev I.V."/>
            <person name="Spatafora J.W."/>
            <person name="Stajich J.E."/>
            <person name="James T.Y."/>
        </authorList>
    </citation>
    <scope>NUCLEOTIDE SEQUENCE</scope>
    <source>
        <strain evidence="5">AG</strain>
    </source>
</reference>
<dbReference type="GO" id="GO:0016405">
    <property type="term" value="F:CoA-ligase activity"/>
    <property type="evidence" value="ECO:0007669"/>
    <property type="project" value="TreeGrafter"/>
</dbReference>
<reference evidence="5" key="2">
    <citation type="journal article" date="2022" name="Proc. Natl. Acad. Sci. U.S.A.">
        <title>Diploid-dominant life cycles characterize the early evolution of Fungi.</title>
        <authorList>
            <person name="Amses K.R."/>
            <person name="Simmons D.R."/>
            <person name="Longcore J.E."/>
            <person name="Mondo S.J."/>
            <person name="Seto K."/>
            <person name="Jeronimo G.H."/>
            <person name="Bonds A.E."/>
            <person name="Quandt C.A."/>
            <person name="Davis W.J."/>
            <person name="Chang Y."/>
            <person name="Federici B.A."/>
            <person name="Kuo A."/>
            <person name="LaButti K."/>
            <person name="Pangilinan J."/>
            <person name="Andreopoulos W."/>
            <person name="Tritt A."/>
            <person name="Riley R."/>
            <person name="Hundley H."/>
            <person name="Johnson J."/>
            <person name="Lipzen A."/>
            <person name="Barry K."/>
            <person name="Lang B.F."/>
            <person name="Cuomo C.A."/>
            <person name="Buchler N.E."/>
            <person name="Grigoriev I.V."/>
            <person name="Spatafora J.W."/>
            <person name="Stajich J.E."/>
            <person name="James T.Y."/>
        </authorList>
    </citation>
    <scope>NUCLEOTIDE SEQUENCE</scope>
    <source>
        <strain evidence="5">AG</strain>
    </source>
</reference>
<feature type="domain" description="AMP-dependent synthetase/ligase" evidence="3">
    <location>
        <begin position="1"/>
        <end position="60"/>
    </location>
</feature>
<comment type="caution">
    <text evidence="5">The sequence shown here is derived from an EMBL/GenBank/DDBJ whole genome shotgun (WGS) entry which is preliminary data.</text>
</comment>
<organism evidence="5 6">
    <name type="scientific">Umbelopsis ramanniana AG</name>
    <dbReference type="NCBI Taxonomy" id="1314678"/>
    <lineage>
        <taxon>Eukaryota</taxon>
        <taxon>Fungi</taxon>
        <taxon>Fungi incertae sedis</taxon>
        <taxon>Mucoromycota</taxon>
        <taxon>Mucoromycotina</taxon>
        <taxon>Umbelopsidomycetes</taxon>
        <taxon>Umbelopsidales</taxon>
        <taxon>Umbelopsidaceae</taxon>
        <taxon>Umbelopsis</taxon>
    </lineage>
</organism>
<protein>
    <submittedName>
        <fullName evidence="5">Uncharacterized protein</fullName>
    </submittedName>
</protein>
<gene>
    <name evidence="5" type="ORF">K450DRAFT_250382</name>
</gene>
<dbReference type="SUPFAM" id="SSF56801">
    <property type="entry name" value="Acetyl-CoA synthetase-like"/>
    <property type="match status" value="1"/>
</dbReference>
<dbReference type="InterPro" id="IPR000873">
    <property type="entry name" value="AMP-dep_synth/lig_dom"/>
</dbReference>
<dbReference type="Gene3D" id="3.30.300.30">
    <property type="match status" value="1"/>
</dbReference>
<dbReference type="Gene3D" id="3.40.50.12780">
    <property type="entry name" value="N-terminal domain of ligase-like"/>
    <property type="match status" value="1"/>
</dbReference>
<comment type="similarity">
    <text evidence="1">Belongs to the ATP-dependent AMP-binding enzyme family.</text>
</comment>
<name>A0AAD5E6M3_UMBRA</name>
<sequence>MTESSPVSHTPLLSNIVNGSIGELLPGMKARIVDESGQDVAPGERGELWMAGPNIMLGYLNMPDATAETIDKDGYLHTGDVAIMTEDKQWYIVDRVKELIKYKGFQVAPAELGALLLTDKNIADCAIIGVYDPSQATELPRAYIKLAPGVEATDATAQAITDSVAKSVANHKKLRGGVRFIAEIPKSAAGKILRKELRELANQEMKSSVKSKI</sequence>
<dbReference type="AlphaFoldDB" id="A0AAD5E6M3"/>
<dbReference type="PANTHER" id="PTHR24096:SF149">
    <property type="entry name" value="AMP-BINDING DOMAIN-CONTAINING PROTEIN-RELATED"/>
    <property type="match status" value="1"/>
</dbReference>
<dbReference type="Proteomes" id="UP001206595">
    <property type="component" value="Unassembled WGS sequence"/>
</dbReference>
<evidence type="ECO:0000259" key="3">
    <source>
        <dbReference type="Pfam" id="PF00501"/>
    </source>
</evidence>
<dbReference type="InterPro" id="IPR045851">
    <property type="entry name" value="AMP-bd_C_sf"/>
</dbReference>
<dbReference type="InterPro" id="IPR042099">
    <property type="entry name" value="ANL_N_sf"/>
</dbReference>
<evidence type="ECO:0000259" key="4">
    <source>
        <dbReference type="Pfam" id="PF13193"/>
    </source>
</evidence>
<evidence type="ECO:0000313" key="5">
    <source>
        <dbReference type="EMBL" id="KAI8577852.1"/>
    </source>
</evidence>
<dbReference type="InterPro" id="IPR025110">
    <property type="entry name" value="AMP-bd_C"/>
</dbReference>
<accession>A0AAD5E6M3</accession>
<evidence type="ECO:0000256" key="2">
    <source>
        <dbReference type="ARBA" id="ARBA00022598"/>
    </source>
</evidence>
<dbReference type="Pfam" id="PF13193">
    <property type="entry name" value="AMP-binding_C"/>
    <property type="match status" value="1"/>
</dbReference>
<dbReference type="Pfam" id="PF00501">
    <property type="entry name" value="AMP-binding"/>
    <property type="match status" value="1"/>
</dbReference>
<dbReference type="PANTHER" id="PTHR24096">
    <property type="entry name" value="LONG-CHAIN-FATTY-ACID--COA LIGASE"/>
    <property type="match status" value="1"/>
</dbReference>
<evidence type="ECO:0000256" key="1">
    <source>
        <dbReference type="ARBA" id="ARBA00006432"/>
    </source>
</evidence>
<dbReference type="EMBL" id="MU620936">
    <property type="protein sequence ID" value="KAI8577852.1"/>
    <property type="molecule type" value="Genomic_DNA"/>
</dbReference>
<evidence type="ECO:0000313" key="6">
    <source>
        <dbReference type="Proteomes" id="UP001206595"/>
    </source>
</evidence>
<feature type="domain" description="AMP-binding enzyme C-terminal" evidence="4">
    <location>
        <begin position="114"/>
        <end position="191"/>
    </location>
</feature>
<keyword evidence="2" id="KW-0436">Ligase</keyword>
<proteinExistence type="inferred from homology"/>